<keyword evidence="2" id="KW-1185">Reference proteome</keyword>
<name>A0A918G8M5_9PSEU</name>
<reference evidence="1" key="1">
    <citation type="journal article" date="2014" name="Int. J. Syst. Evol. Microbiol.">
        <title>Complete genome sequence of Corynebacterium casei LMG S-19264T (=DSM 44701T), isolated from a smear-ripened cheese.</title>
        <authorList>
            <consortium name="US DOE Joint Genome Institute (JGI-PGF)"/>
            <person name="Walter F."/>
            <person name="Albersmeier A."/>
            <person name="Kalinowski J."/>
            <person name="Ruckert C."/>
        </authorList>
    </citation>
    <scope>NUCLEOTIDE SEQUENCE</scope>
    <source>
        <strain evidence="1">JCM 3276</strain>
    </source>
</reference>
<dbReference type="Gene3D" id="3.40.50.280">
    <property type="entry name" value="Cobalamin-binding domain"/>
    <property type="match status" value="1"/>
</dbReference>
<proteinExistence type="predicted"/>
<dbReference type="RefSeq" id="WP_189209588.1">
    <property type="nucleotide sequence ID" value="NZ_BMRB01000001.1"/>
</dbReference>
<dbReference type="Proteomes" id="UP000660680">
    <property type="component" value="Unassembled WGS sequence"/>
</dbReference>
<reference evidence="1" key="2">
    <citation type="submission" date="2020-09" db="EMBL/GenBank/DDBJ databases">
        <authorList>
            <person name="Sun Q."/>
            <person name="Ohkuma M."/>
        </authorList>
    </citation>
    <scope>NUCLEOTIDE SEQUENCE</scope>
    <source>
        <strain evidence="1">JCM 3276</strain>
    </source>
</reference>
<organism evidence="1 2">
    <name type="scientific">Actinokineospora fastidiosa</name>
    <dbReference type="NCBI Taxonomy" id="1816"/>
    <lineage>
        <taxon>Bacteria</taxon>
        <taxon>Bacillati</taxon>
        <taxon>Actinomycetota</taxon>
        <taxon>Actinomycetes</taxon>
        <taxon>Pseudonocardiales</taxon>
        <taxon>Pseudonocardiaceae</taxon>
        <taxon>Actinokineospora</taxon>
    </lineage>
</organism>
<gene>
    <name evidence="1" type="ORF">GCM10010171_16140</name>
</gene>
<sequence length="86" mass="8850">MIRVVLVGDLPALARELRDRGVEVVYTGPLAPGPAAAVAAQEDPDAVAVADHADAVAALVDDIPVVPAADVLAWVDTAGDRTHHPR</sequence>
<comment type="caution">
    <text evidence="1">The sequence shown here is derived from an EMBL/GenBank/DDBJ whole genome shotgun (WGS) entry which is preliminary data.</text>
</comment>
<accession>A0A918G8M5</accession>
<dbReference type="AlphaFoldDB" id="A0A918G8M5"/>
<evidence type="ECO:0000313" key="1">
    <source>
        <dbReference type="EMBL" id="GGS23793.1"/>
    </source>
</evidence>
<dbReference type="EMBL" id="BMRB01000001">
    <property type="protein sequence ID" value="GGS23793.1"/>
    <property type="molecule type" value="Genomic_DNA"/>
</dbReference>
<protein>
    <submittedName>
        <fullName evidence="1">Uncharacterized protein</fullName>
    </submittedName>
</protein>
<evidence type="ECO:0000313" key="2">
    <source>
        <dbReference type="Proteomes" id="UP000660680"/>
    </source>
</evidence>